<dbReference type="SUPFAM" id="SSF47384">
    <property type="entry name" value="Homodimeric domain of signal transducing histidine kinase"/>
    <property type="match status" value="1"/>
</dbReference>
<dbReference type="CDD" id="cd06225">
    <property type="entry name" value="HAMP"/>
    <property type="match status" value="1"/>
</dbReference>
<dbReference type="SMART" id="SM00091">
    <property type="entry name" value="PAS"/>
    <property type="match status" value="2"/>
</dbReference>
<dbReference type="InterPro" id="IPR036890">
    <property type="entry name" value="HATPase_C_sf"/>
</dbReference>
<gene>
    <name evidence="24" type="ORF">KME07_06715</name>
</gene>
<keyword evidence="11" id="KW-0067">ATP-binding</keyword>
<comment type="similarity">
    <text evidence="3">In the N-terminal section; belongs to the phytochrome family.</text>
</comment>
<keyword evidence="12" id="KW-1133">Transmembrane helix</keyword>
<evidence type="ECO:0000256" key="17">
    <source>
        <dbReference type="PROSITE-ProRule" id="PRU00169"/>
    </source>
</evidence>
<feature type="region of interest" description="Disordered" evidence="19">
    <location>
        <begin position="234"/>
        <end position="258"/>
    </location>
</feature>
<dbReference type="CDD" id="cd00082">
    <property type="entry name" value="HisKA"/>
    <property type="match status" value="1"/>
</dbReference>
<feature type="domain" description="HAMP" evidence="23">
    <location>
        <begin position="336"/>
        <end position="388"/>
    </location>
</feature>
<dbReference type="PANTHER" id="PTHR43047">
    <property type="entry name" value="TWO-COMPONENT HISTIDINE PROTEIN KINASE"/>
    <property type="match status" value="1"/>
</dbReference>
<dbReference type="Pfam" id="PF02743">
    <property type="entry name" value="dCache_1"/>
    <property type="match status" value="1"/>
</dbReference>
<dbReference type="Pfam" id="PF00512">
    <property type="entry name" value="HisKA"/>
    <property type="match status" value="1"/>
</dbReference>
<feature type="modified residue" description="4-aspartylphosphate" evidence="17">
    <location>
        <position position="1159"/>
    </location>
</feature>
<evidence type="ECO:0000256" key="8">
    <source>
        <dbReference type="ARBA" id="ARBA00022692"/>
    </source>
</evidence>
<dbReference type="SMART" id="SM00304">
    <property type="entry name" value="HAMP"/>
    <property type="match status" value="1"/>
</dbReference>
<dbReference type="Proteomes" id="UP000707356">
    <property type="component" value="Unassembled WGS sequence"/>
</dbReference>
<protein>
    <recommendedName>
        <fullName evidence="16">Circadian input-output histidine kinase CikA</fullName>
        <ecNumber evidence="4">2.7.13.3</ecNumber>
    </recommendedName>
</protein>
<dbReference type="InterPro" id="IPR005467">
    <property type="entry name" value="His_kinase_dom"/>
</dbReference>
<proteinExistence type="inferred from homology"/>
<dbReference type="EMBL" id="JAHHHV010000031">
    <property type="protein sequence ID" value="MBW4465118.1"/>
    <property type="molecule type" value="Genomic_DNA"/>
</dbReference>
<keyword evidence="15" id="KW-0131">Cell cycle</keyword>
<feature type="coiled-coil region" evidence="18">
    <location>
        <begin position="832"/>
        <end position="859"/>
    </location>
</feature>
<evidence type="ECO:0000256" key="3">
    <source>
        <dbReference type="ARBA" id="ARBA00006402"/>
    </source>
</evidence>
<keyword evidence="13" id="KW-0902">Two-component regulatory system</keyword>
<name>A0A951U3X7_9CYAN</name>
<reference evidence="24" key="1">
    <citation type="submission" date="2021-05" db="EMBL/GenBank/DDBJ databases">
        <authorList>
            <person name="Pietrasiak N."/>
            <person name="Ward R."/>
            <person name="Stajich J.E."/>
            <person name="Kurbessoian T."/>
        </authorList>
    </citation>
    <scope>NUCLEOTIDE SEQUENCE</scope>
    <source>
        <strain evidence="24">GSE-TBD4-15B</strain>
    </source>
</reference>
<feature type="domain" description="PAS" evidence="22">
    <location>
        <begin position="553"/>
        <end position="606"/>
    </location>
</feature>
<evidence type="ECO:0000256" key="9">
    <source>
        <dbReference type="ARBA" id="ARBA00022741"/>
    </source>
</evidence>
<evidence type="ECO:0000259" key="21">
    <source>
        <dbReference type="PROSITE" id="PS50110"/>
    </source>
</evidence>
<evidence type="ECO:0000313" key="24">
    <source>
        <dbReference type="EMBL" id="MBW4465118.1"/>
    </source>
</evidence>
<dbReference type="Pfam" id="PF00672">
    <property type="entry name" value="HAMP"/>
    <property type="match status" value="1"/>
</dbReference>
<keyword evidence="18" id="KW-0175">Coiled coil</keyword>
<dbReference type="FunFam" id="3.30.565.10:FF:000010">
    <property type="entry name" value="Sensor histidine kinase RcsC"/>
    <property type="match status" value="1"/>
</dbReference>
<dbReference type="InterPro" id="IPR003018">
    <property type="entry name" value="GAF"/>
</dbReference>
<keyword evidence="6 17" id="KW-0597">Phosphoprotein</keyword>
<evidence type="ECO:0000256" key="11">
    <source>
        <dbReference type="ARBA" id="ARBA00022840"/>
    </source>
</evidence>
<dbReference type="FunFam" id="1.10.287.130:FF:000038">
    <property type="entry name" value="Sensory transduction histidine kinase"/>
    <property type="match status" value="1"/>
</dbReference>
<dbReference type="GO" id="GO:0005886">
    <property type="term" value="C:plasma membrane"/>
    <property type="evidence" value="ECO:0007669"/>
    <property type="project" value="UniProtKB-SubCell"/>
</dbReference>
<dbReference type="SUPFAM" id="SSF52172">
    <property type="entry name" value="CheY-like"/>
    <property type="match status" value="1"/>
</dbReference>
<dbReference type="InterPro" id="IPR003661">
    <property type="entry name" value="HisK_dim/P_dom"/>
</dbReference>
<comment type="subcellular location">
    <subcellularLocation>
        <location evidence="2">Cell membrane</location>
        <topology evidence="2">Multi-pass membrane protein</topology>
    </subcellularLocation>
</comment>
<dbReference type="InterPro" id="IPR013656">
    <property type="entry name" value="PAS_4"/>
</dbReference>
<evidence type="ECO:0000256" key="12">
    <source>
        <dbReference type="ARBA" id="ARBA00022989"/>
    </source>
</evidence>
<dbReference type="SUPFAM" id="SSF103190">
    <property type="entry name" value="Sensory domain-like"/>
    <property type="match status" value="1"/>
</dbReference>
<evidence type="ECO:0000256" key="7">
    <source>
        <dbReference type="ARBA" id="ARBA00022679"/>
    </source>
</evidence>
<evidence type="ECO:0000256" key="6">
    <source>
        <dbReference type="ARBA" id="ARBA00022553"/>
    </source>
</evidence>
<feature type="domain" description="Histidine kinase" evidence="20">
    <location>
        <begin position="866"/>
        <end position="1086"/>
    </location>
</feature>
<dbReference type="Pfam" id="PF01590">
    <property type="entry name" value="GAF"/>
    <property type="match status" value="1"/>
</dbReference>
<dbReference type="PROSITE" id="PS50109">
    <property type="entry name" value="HIS_KIN"/>
    <property type="match status" value="1"/>
</dbReference>
<keyword evidence="14" id="KW-0472">Membrane</keyword>
<dbReference type="InterPro" id="IPR004358">
    <property type="entry name" value="Sig_transdc_His_kin-like_C"/>
</dbReference>
<evidence type="ECO:0000256" key="13">
    <source>
        <dbReference type="ARBA" id="ARBA00023012"/>
    </source>
</evidence>
<dbReference type="SMART" id="SM00388">
    <property type="entry name" value="HisKA"/>
    <property type="match status" value="1"/>
</dbReference>
<dbReference type="SUPFAM" id="SSF55874">
    <property type="entry name" value="ATPase domain of HSP90 chaperone/DNA topoisomerase II/histidine kinase"/>
    <property type="match status" value="1"/>
</dbReference>
<reference evidence="24" key="2">
    <citation type="journal article" date="2022" name="Microbiol. Resour. Announc.">
        <title>Metagenome Sequencing to Explore Phylogenomics of Terrestrial Cyanobacteria.</title>
        <authorList>
            <person name="Ward R.D."/>
            <person name="Stajich J.E."/>
            <person name="Johansen J.R."/>
            <person name="Huntemann M."/>
            <person name="Clum A."/>
            <person name="Foster B."/>
            <person name="Foster B."/>
            <person name="Roux S."/>
            <person name="Palaniappan K."/>
            <person name="Varghese N."/>
            <person name="Mukherjee S."/>
            <person name="Reddy T.B.K."/>
            <person name="Daum C."/>
            <person name="Copeland A."/>
            <person name="Chen I.A."/>
            <person name="Ivanova N.N."/>
            <person name="Kyrpides N.C."/>
            <person name="Shapiro N."/>
            <person name="Eloe-Fadrosh E.A."/>
            <person name="Pietrasiak N."/>
        </authorList>
    </citation>
    <scope>NUCLEOTIDE SEQUENCE</scope>
    <source>
        <strain evidence="24">GSE-TBD4-15B</strain>
    </source>
</reference>
<dbReference type="Pfam" id="PF00072">
    <property type="entry name" value="Response_reg"/>
    <property type="match status" value="1"/>
</dbReference>
<evidence type="ECO:0000256" key="5">
    <source>
        <dbReference type="ARBA" id="ARBA00022475"/>
    </source>
</evidence>
<feature type="domain" description="Response regulatory" evidence="21">
    <location>
        <begin position="1110"/>
        <end position="1226"/>
    </location>
</feature>
<evidence type="ECO:0000256" key="15">
    <source>
        <dbReference type="ARBA" id="ARBA00023306"/>
    </source>
</evidence>
<evidence type="ECO:0000256" key="4">
    <source>
        <dbReference type="ARBA" id="ARBA00012438"/>
    </source>
</evidence>
<dbReference type="InterPro" id="IPR001789">
    <property type="entry name" value="Sig_transdc_resp-reg_receiver"/>
</dbReference>
<dbReference type="InterPro" id="IPR029016">
    <property type="entry name" value="GAF-like_dom_sf"/>
</dbReference>
<evidence type="ECO:0000256" key="14">
    <source>
        <dbReference type="ARBA" id="ARBA00023136"/>
    </source>
</evidence>
<dbReference type="Gene3D" id="3.30.565.10">
    <property type="entry name" value="Histidine kinase-like ATPase, C-terminal domain"/>
    <property type="match status" value="1"/>
</dbReference>
<dbReference type="Gene3D" id="3.40.50.2300">
    <property type="match status" value="1"/>
</dbReference>
<evidence type="ECO:0000256" key="10">
    <source>
        <dbReference type="ARBA" id="ARBA00022777"/>
    </source>
</evidence>
<evidence type="ECO:0000259" key="22">
    <source>
        <dbReference type="PROSITE" id="PS50112"/>
    </source>
</evidence>
<dbReference type="InterPro" id="IPR000014">
    <property type="entry name" value="PAS"/>
</dbReference>
<dbReference type="SUPFAM" id="SSF158472">
    <property type="entry name" value="HAMP domain-like"/>
    <property type="match status" value="1"/>
</dbReference>
<keyword evidence="8" id="KW-0812">Transmembrane</keyword>
<dbReference type="GO" id="GO:0005524">
    <property type="term" value="F:ATP binding"/>
    <property type="evidence" value="ECO:0007669"/>
    <property type="project" value="UniProtKB-KW"/>
</dbReference>
<dbReference type="InterPro" id="IPR011006">
    <property type="entry name" value="CheY-like_superfamily"/>
</dbReference>
<evidence type="ECO:0000256" key="18">
    <source>
        <dbReference type="SAM" id="Coils"/>
    </source>
</evidence>
<evidence type="ECO:0000256" key="16">
    <source>
        <dbReference type="ARBA" id="ARBA00074306"/>
    </source>
</evidence>
<dbReference type="InterPro" id="IPR036097">
    <property type="entry name" value="HisK_dim/P_sf"/>
</dbReference>
<feature type="domain" description="PAS" evidence="22">
    <location>
        <begin position="425"/>
        <end position="478"/>
    </location>
</feature>
<feature type="coiled-coil region" evidence="18">
    <location>
        <begin position="373"/>
        <end position="400"/>
    </location>
</feature>
<comment type="catalytic activity">
    <reaction evidence="1">
        <text>ATP + protein L-histidine = ADP + protein N-phospho-L-histidine.</text>
        <dbReference type="EC" id="2.7.13.3"/>
    </reaction>
</comment>
<dbReference type="Gene3D" id="6.10.340.10">
    <property type="match status" value="1"/>
</dbReference>
<dbReference type="GO" id="GO:0000155">
    <property type="term" value="F:phosphorelay sensor kinase activity"/>
    <property type="evidence" value="ECO:0007669"/>
    <property type="project" value="InterPro"/>
</dbReference>
<dbReference type="Pfam" id="PF08448">
    <property type="entry name" value="PAS_4"/>
    <property type="match status" value="2"/>
</dbReference>
<dbReference type="CDD" id="cd18773">
    <property type="entry name" value="PDC1_HK_sensor"/>
    <property type="match status" value="1"/>
</dbReference>
<dbReference type="Gene3D" id="3.30.450.20">
    <property type="entry name" value="PAS domain"/>
    <property type="match status" value="3"/>
</dbReference>
<dbReference type="Gene3D" id="1.10.287.130">
    <property type="match status" value="1"/>
</dbReference>
<dbReference type="EC" id="2.7.13.3" evidence="4"/>
<dbReference type="SMART" id="SM00065">
    <property type="entry name" value="GAF"/>
    <property type="match status" value="1"/>
</dbReference>
<dbReference type="PANTHER" id="PTHR43047:SF64">
    <property type="entry name" value="HISTIDINE KINASE CONTAINING CHEY-HOMOLOGOUS RECEIVER DOMAIN AND PAS DOMAIN-RELATED"/>
    <property type="match status" value="1"/>
</dbReference>
<keyword evidence="5" id="KW-1003">Cell membrane</keyword>
<evidence type="ECO:0000313" key="25">
    <source>
        <dbReference type="Proteomes" id="UP000707356"/>
    </source>
</evidence>
<comment type="caution">
    <text evidence="24">The sequence shown here is derived from an EMBL/GenBank/DDBJ whole genome shotgun (WGS) entry which is preliminary data.</text>
</comment>
<organism evidence="24 25">
    <name type="scientific">Pegethrix bostrychoides GSE-TBD4-15B</name>
    <dbReference type="NCBI Taxonomy" id="2839662"/>
    <lineage>
        <taxon>Bacteria</taxon>
        <taxon>Bacillati</taxon>
        <taxon>Cyanobacteriota</taxon>
        <taxon>Cyanophyceae</taxon>
        <taxon>Oculatellales</taxon>
        <taxon>Oculatellaceae</taxon>
        <taxon>Pegethrix</taxon>
    </lineage>
</organism>
<dbReference type="SUPFAM" id="SSF55785">
    <property type="entry name" value="PYP-like sensor domain (PAS domain)"/>
    <property type="match status" value="2"/>
</dbReference>
<feature type="compositionally biased region" description="Low complexity" evidence="19">
    <location>
        <begin position="234"/>
        <end position="248"/>
    </location>
</feature>
<dbReference type="InterPro" id="IPR003594">
    <property type="entry name" value="HATPase_dom"/>
</dbReference>
<sequence length="1308" mass="145269">MKLWKNSLIVQLVGYFLLLSFVTVSSICSVAFWQARAALEDSIIKQLDLTADLKEDELNRWIEDQREEVNTLIRMPEVIELAPLMLQAQPDPSAAAQLTTALKAIADNHSSIDEILLLTKGGRVVTSTRQPSQNTYESLVQYSYLPENGNPFYPNFYLSLLSGRPRMTFASPLLDGKRQIGVLAIHLNLDRIDEVIRKRPGLGNTGETYLVGNTLPNQSGSDLELYNIFVSGGQSSGQSSSQSSSQSGHSTDAQAVRSEGIAQAARGREGSGIYHNYRGVEVIGAYRWLDKNDLALLAEMTTQEAFAPARKLAQTLFASGLGLAGLLAVGVYFGTRRIARPILAITQTAAQVAAGDLTSTAPVLSENEIGSLARVFNQMIEQLRLLYADLESQVKQRTAALTQSNEQLQSEIGERLRAEETLQQQQQFLRTVIDTDPSLIFVKDWEGRYLLANQATADFYQLSVEELVGKSDRDLHPDIAAVEGFVEQNQQVIETGQGLFIAEEQVSTLTHQNQWLQWQKQPLQLPGSSVNSVLGIGVSITERKRLEEELRTSQQFLDSIISSIPLAIVVKDVKNDFRYVLINQNSEKVLGFPVAEAIGRNDYELISNARADYHRQEDLATLQAGKLLEFPEHWTSDAPDRIMIRGWKMPLFDAEGNATHIVMIAEDITERQHREQALRLIVEGTAAQTGDEFFHACVRYLAKVLRVRYACLTEAVDAARTRVRTIAFWQGKADAEDFSENFAEDFSENSEYSVEASPCGSVLKGQVCYFPQGLSAAFPSALSELGVVAESYLGVPLINSAGQILGHLAVLDEQPMEHDPGRELILKIFAARAGAELERQQAEASLRLAKEAAEAANRAKSAFLANMSHELRTPLNAILGFAHLMERDPALTPKQRESLSTINHSGEHLLNLINDVLEMSKIEAGRILLNQAPCDLYQLLQTLKALFQPRTQAKQLSLQFDIPTDLPESIITDEGKLRQVLINLLGNAVKFTEAGGVSLRVWQEYQMDMIHLQFEITDTGCGIAAEELGQIFQPFMQTLAGAQFSEGTGLGLAISRQFVRLMGGEIRVESVFAQGSTFRFHLPVQVAEPVLPPLTTQRVLHLAPDQPSYRILVVDDRLENRDLLVQLLNVAGFETRTAATGLEAIAKWQTWQPHLIWMDMRMPGIDGYEATRQIRAAAGSETTKIIALTASAFEEQQETILAAGCDDLVRKPFQEAIIFDKMAEHLGLRYLYEEQLISGAPVTLTTDMLAMMPADWIAQLHQAALYTDEPEIISLIEKIPDSHTAMKNTLINWVNNFRCDKILDLTKR</sequence>
<dbReference type="InterPro" id="IPR035965">
    <property type="entry name" value="PAS-like_dom_sf"/>
</dbReference>
<dbReference type="InterPro" id="IPR029151">
    <property type="entry name" value="Sensor-like_sf"/>
</dbReference>
<dbReference type="PROSITE" id="PS50110">
    <property type="entry name" value="RESPONSE_REGULATORY"/>
    <property type="match status" value="1"/>
</dbReference>
<evidence type="ECO:0000259" key="23">
    <source>
        <dbReference type="PROSITE" id="PS50885"/>
    </source>
</evidence>
<dbReference type="PRINTS" id="PR00344">
    <property type="entry name" value="BCTRLSENSOR"/>
</dbReference>
<keyword evidence="10" id="KW-0418">Kinase</keyword>
<evidence type="ECO:0000256" key="19">
    <source>
        <dbReference type="SAM" id="MobiDB-lite"/>
    </source>
</evidence>
<dbReference type="SUPFAM" id="SSF55781">
    <property type="entry name" value="GAF domain-like"/>
    <property type="match status" value="1"/>
</dbReference>
<evidence type="ECO:0000256" key="1">
    <source>
        <dbReference type="ARBA" id="ARBA00000085"/>
    </source>
</evidence>
<accession>A0A951U3X7</accession>
<dbReference type="InterPro" id="IPR003660">
    <property type="entry name" value="HAMP_dom"/>
</dbReference>
<dbReference type="SMART" id="SM00448">
    <property type="entry name" value="REC"/>
    <property type="match status" value="1"/>
</dbReference>
<dbReference type="PROSITE" id="PS50885">
    <property type="entry name" value="HAMP"/>
    <property type="match status" value="1"/>
</dbReference>
<dbReference type="PROSITE" id="PS50112">
    <property type="entry name" value="PAS"/>
    <property type="match status" value="2"/>
</dbReference>
<dbReference type="CDD" id="cd17546">
    <property type="entry name" value="REC_hyHK_CKI1_RcsC-like"/>
    <property type="match status" value="1"/>
</dbReference>
<keyword evidence="7" id="KW-0808">Transferase</keyword>
<dbReference type="CDD" id="cd00130">
    <property type="entry name" value="PAS"/>
    <property type="match status" value="2"/>
</dbReference>
<dbReference type="InterPro" id="IPR033479">
    <property type="entry name" value="dCache_1"/>
</dbReference>
<dbReference type="Gene3D" id="3.30.450.40">
    <property type="match status" value="1"/>
</dbReference>
<evidence type="ECO:0000259" key="20">
    <source>
        <dbReference type="PROSITE" id="PS50109"/>
    </source>
</evidence>
<dbReference type="Pfam" id="PF02518">
    <property type="entry name" value="HATPase_c"/>
    <property type="match status" value="1"/>
</dbReference>
<dbReference type="CDD" id="cd16922">
    <property type="entry name" value="HATPase_EvgS-ArcB-TorS-like"/>
    <property type="match status" value="1"/>
</dbReference>
<dbReference type="NCBIfam" id="TIGR00229">
    <property type="entry name" value="sensory_box"/>
    <property type="match status" value="2"/>
</dbReference>
<evidence type="ECO:0000256" key="2">
    <source>
        <dbReference type="ARBA" id="ARBA00004651"/>
    </source>
</evidence>
<dbReference type="SMART" id="SM00387">
    <property type="entry name" value="HATPase_c"/>
    <property type="match status" value="1"/>
</dbReference>
<keyword evidence="9" id="KW-0547">Nucleotide-binding</keyword>